<dbReference type="GeneID" id="73344375"/>
<reference evidence="2" key="1">
    <citation type="journal article" date="2021" name="Mol. Plant Microbe Interact.">
        <title>Complete Genome Sequence of the Plant-Pathogenic Fungus Colletotrichum lupini.</title>
        <authorList>
            <person name="Baroncelli R."/>
            <person name="Pensec F."/>
            <person name="Da Lio D."/>
            <person name="Boufleur T."/>
            <person name="Vicente I."/>
            <person name="Sarrocco S."/>
            <person name="Picot A."/>
            <person name="Baraldi E."/>
            <person name="Sukno S."/>
            <person name="Thon M."/>
            <person name="Le Floch G."/>
        </authorList>
    </citation>
    <scope>NUCLEOTIDE SEQUENCE</scope>
    <source>
        <strain evidence="2">IMI 504893</strain>
    </source>
</reference>
<name>A0A9Q8WIH7_9PEZI</name>
<dbReference type="RefSeq" id="XP_049146510.1">
    <property type="nucleotide sequence ID" value="XM_049289365.1"/>
</dbReference>
<proteinExistence type="predicted"/>
<evidence type="ECO:0000256" key="1">
    <source>
        <dbReference type="SAM" id="MobiDB-lite"/>
    </source>
</evidence>
<organism evidence="2 3">
    <name type="scientific">Colletotrichum lupini</name>
    <dbReference type="NCBI Taxonomy" id="145971"/>
    <lineage>
        <taxon>Eukaryota</taxon>
        <taxon>Fungi</taxon>
        <taxon>Dikarya</taxon>
        <taxon>Ascomycota</taxon>
        <taxon>Pezizomycotina</taxon>
        <taxon>Sordariomycetes</taxon>
        <taxon>Hypocreomycetidae</taxon>
        <taxon>Glomerellales</taxon>
        <taxon>Glomerellaceae</taxon>
        <taxon>Colletotrichum</taxon>
        <taxon>Colletotrichum acutatum species complex</taxon>
    </lineage>
</organism>
<dbReference type="AlphaFoldDB" id="A0A9Q8WIH7"/>
<accession>A0A9Q8WIH7</accession>
<dbReference type="EMBL" id="CP019477">
    <property type="protein sequence ID" value="UQC84893.1"/>
    <property type="molecule type" value="Genomic_DNA"/>
</dbReference>
<evidence type="ECO:0000313" key="2">
    <source>
        <dbReference type="EMBL" id="UQC84893.1"/>
    </source>
</evidence>
<evidence type="ECO:0000313" key="3">
    <source>
        <dbReference type="Proteomes" id="UP000830671"/>
    </source>
</evidence>
<dbReference type="Proteomes" id="UP000830671">
    <property type="component" value="Chromosome 5"/>
</dbReference>
<protein>
    <submittedName>
        <fullName evidence="2">Uncharacterized protein</fullName>
    </submittedName>
</protein>
<feature type="region of interest" description="Disordered" evidence="1">
    <location>
        <begin position="1"/>
        <end position="23"/>
    </location>
</feature>
<keyword evidence="3" id="KW-1185">Reference proteome</keyword>
<gene>
    <name evidence="2" type="ORF">CLUP02_10389</name>
</gene>
<sequence>MSSVAPVHHQRVDRGFGSRDAQRLTGSLPRLSDYLPSVLPLSAEKPTGRHSSTPSMWRGVSPRLFRLHVLSRPLTNIVYPRPVFTRPRTGTPCQAGLRTDTHRPGLTSPHHSNPFSEALIHPSATGPVFRSSSRAPIDSPNRPVVRVGPIIQRQGTDKTTHRPNLAEVQSFTTASCVLSSSRLNCCAVSLPAILIELSHLPTSLIHHPQSSTSSNHSITNTLASTFQLPAF</sequence>
<feature type="compositionally biased region" description="Basic and acidic residues" evidence="1">
    <location>
        <begin position="10"/>
        <end position="22"/>
    </location>
</feature>
<dbReference type="KEGG" id="clup:CLUP02_10389"/>